<dbReference type="AlphaFoldDB" id="F0UUW3"/>
<evidence type="ECO:0000313" key="1">
    <source>
        <dbReference type="EMBL" id="EGC49690.1"/>
    </source>
</evidence>
<protein>
    <submittedName>
        <fullName evidence="1">Predicted protein</fullName>
    </submittedName>
</protein>
<proteinExistence type="predicted"/>
<sequence>MPPGICLTVAPLVRCRSTPRLLRQAITLRDDCCVPDSHEMDSALDCSSDKGTRCFNPRFLLVEQMWGIMLAANSEPEVPLFQYSNLNEDSFLIQHLIACQIPIFDRISRILPFVVAAQVAADPNQRRHHIKSIQDGC</sequence>
<dbReference type="EMBL" id="DS990643">
    <property type="protein sequence ID" value="EGC49690.1"/>
    <property type="molecule type" value="Genomic_DNA"/>
</dbReference>
<dbReference type="OMA" id="NQRRHHI"/>
<dbReference type="HOGENOM" id="CLU_1864556_0_0_1"/>
<reference evidence="2" key="1">
    <citation type="submission" date="2008-07" db="EMBL/GenBank/DDBJ databases">
        <title>Annotation of Ajellomyces capsulatus strain H88.</title>
        <authorList>
            <person name="Champion M."/>
            <person name="Cuomo C."/>
            <person name="Ma L.-J."/>
            <person name="Henn M.R."/>
            <person name="Sil A."/>
            <person name="Goldman B."/>
            <person name="Young S.K."/>
            <person name="Kodira C.D."/>
            <person name="Zeng Q."/>
            <person name="Koehrsen M."/>
            <person name="Alvarado L."/>
            <person name="Berlin A."/>
            <person name="Borenstein D."/>
            <person name="Chen Z."/>
            <person name="Engels R."/>
            <person name="Freedman E."/>
            <person name="Gellesch M."/>
            <person name="Goldberg J."/>
            <person name="Griggs A."/>
            <person name="Gujja S."/>
            <person name="Heiman D."/>
            <person name="Hepburn T."/>
            <person name="Howarth C."/>
            <person name="Jen D."/>
            <person name="Larson L."/>
            <person name="Lewis B."/>
            <person name="Mehta T."/>
            <person name="Park D."/>
            <person name="Pearson M."/>
            <person name="Roberts A."/>
            <person name="Saif S."/>
            <person name="Shea T."/>
            <person name="Shenoy N."/>
            <person name="Sisk P."/>
            <person name="Stolte C."/>
            <person name="Sykes S."/>
            <person name="Walk T."/>
            <person name="White J."/>
            <person name="Yandava C."/>
            <person name="Klein B."/>
            <person name="McEwen J.G."/>
            <person name="Puccia R."/>
            <person name="Goldman G.H."/>
            <person name="Felipe M.S."/>
            <person name="Nino-Vega G."/>
            <person name="San-Blas G."/>
            <person name="Taylor J."/>
            <person name="Mendoza L."/>
            <person name="Galagan J."/>
            <person name="Nusbaum C."/>
            <person name="Birren B."/>
        </authorList>
    </citation>
    <scope>NUCLEOTIDE SEQUENCE [LARGE SCALE GENOMIC DNA]</scope>
    <source>
        <strain evidence="2">H88</strain>
    </source>
</reference>
<accession>F0UUW3</accession>
<name>F0UUW3_AJEC8</name>
<dbReference type="Proteomes" id="UP000008142">
    <property type="component" value="Unassembled WGS sequence"/>
</dbReference>
<gene>
    <name evidence="1" type="ORF">HCEG_08905</name>
</gene>
<organism evidence="2">
    <name type="scientific">Ajellomyces capsulatus (strain H88)</name>
    <name type="common">Darling's disease fungus</name>
    <name type="synonym">Histoplasma capsulatum</name>
    <dbReference type="NCBI Taxonomy" id="544711"/>
    <lineage>
        <taxon>Eukaryota</taxon>
        <taxon>Fungi</taxon>
        <taxon>Dikarya</taxon>
        <taxon>Ascomycota</taxon>
        <taxon>Pezizomycotina</taxon>
        <taxon>Eurotiomycetes</taxon>
        <taxon>Eurotiomycetidae</taxon>
        <taxon>Onygenales</taxon>
        <taxon>Ajellomycetaceae</taxon>
        <taxon>Histoplasma</taxon>
    </lineage>
</organism>
<evidence type="ECO:0000313" key="2">
    <source>
        <dbReference type="Proteomes" id="UP000008142"/>
    </source>
</evidence>